<dbReference type="Proteomes" id="UP000663880">
    <property type="component" value="Unassembled WGS sequence"/>
</dbReference>
<keyword evidence="2" id="KW-1185">Reference proteome</keyword>
<name>A0A821MMP3_9NEOP</name>
<organism evidence="1 2">
    <name type="scientific">Pieris macdunnoughi</name>
    <dbReference type="NCBI Taxonomy" id="345717"/>
    <lineage>
        <taxon>Eukaryota</taxon>
        <taxon>Metazoa</taxon>
        <taxon>Ecdysozoa</taxon>
        <taxon>Arthropoda</taxon>
        <taxon>Hexapoda</taxon>
        <taxon>Insecta</taxon>
        <taxon>Pterygota</taxon>
        <taxon>Neoptera</taxon>
        <taxon>Endopterygota</taxon>
        <taxon>Lepidoptera</taxon>
        <taxon>Glossata</taxon>
        <taxon>Ditrysia</taxon>
        <taxon>Papilionoidea</taxon>
        <taxon>Pieridae</taxon>
        <taxon>Pierinae</taxon>
        <taxon>Pieris</taxon>
    </lineage>
</organism>
<sequence length="120" mass="13070">MKTHTLASKIINKTNECLPQITSVGTSFCEWRVVESNRNNNKRQLPHLIVTHGYVGSVFAVSRHASYYSDARSVGVGPGDASPYPLNPYGSICSLWTGQQGSSISISVIIATPKRCSLMK</sequence>
<accession>A0A821MMP3</accession>
<evidence type="ECO:0000313" key="2">
    <source>
        <dbReference type="Proteomes" id="UP000663880"/>
    </source>
</evidence>
<comment type="caution">
    <text evidence="1">The sequence shown here is derived from an EMBL/GenBank/DDBJ whole genome shotgun (WGS) entry which is preliminary data.</text>
</comment>
<gene>
    <name evidence="1" type="ORF">PMACD_LOCUS1736</name>
</gene>
<evidence type="ECO:0000313" key="1">
    <source>
        <dbReference type="EMBL" id="CAF4769404.1"/>
    </source>
</evidence>
<proteinExistence type="predicted"/>
<dbReference type="EMBL" id="CAJOBZ010000003">
    <property type="protein sequence ID" value="CAF4769404.1"/>
    <property type="molecule type" value="Genomic_DNA"/>
</dbReference>
<protein>
    <submittedName>
        <fullName evidence="1">Uncharacterized protein</fullName>
    </submittedName>
</protein>
<dbReference type="AlphaFoldDB" id="A0A821MMP3"/>
<reference evidence="1" key="1">
    <citation type="submission" date="2021-02" db="EMBL/GenBank/DDBJ databases">
        <authorList>
            <person name="Steward A R."/>
        </authorList>
    </citation>
    <scope>NUCLEOTIDE SEQUENCE</scope>
</reference>